<dbReference type="STRING" id="4533.J3LW26"/>
<feature type="region of interest" description="Disordered" evidence="1">
    <location>
        <begin position="139"/>
        <end position="212"/>
    </location>
</feature>
<reference evidence="2" key="1">
    <citation type="journal article" date="2013" name="Nat. Commun.">
        <title>Whole-genome sequencing of Oryza brachyantha reveals mechanisms underlying Oryza genome evolution.</title>
        <authorList>
            <person name="Chen J."/>
            <person name="Huang Q."/>
            <person name="Gao D."/>
            <person name="Wang J."/>
            <person name="Lang Y."/>
            <person name="Liu T."/>
            <person name="Li B."/>
            <person name="Bai Z."/>
            <person name="Luis Goicoechea J."/>
            <person name="Liang C."/>
            <person name="Chen C."/>
            <person name="Zhang W."/>
            <person name="Sun S."/>
            <person name="Liao Y."/>
            <person name="Zhang X."/>
            <person name="Yang L."/>
            <person name="Song C."/>
            <person name="Wang M."/>
            <person name="Shi J."/>
            <person name="Liu G."/>
            <person name="Liu J."/>
            <person name="Zhou H."/>
            <person name="Zhou W."/>
            <person name="Yu Q."/>
            <person name="An N."/>
            <person name="Chen Y."/>
            <person name="Cai Q."/>
            <person name="Wang B."/>
            <person name="Liu B."/>
            <person name="Min J."/>
            <person name="Huang Y."/>
            <person name="Wu H."/>
            <person name="Li Z."/>
            <person name="Zhang Y."/>
            <person name="Yin Y."/>
            <person name="Song W."/>
            <person name="Jiang J."/>
            <person name="Jackson S.A."/>
            <person name="Wing R.A."/>
            <person name="Wang J."/>
            <person name="Chen M."/>
        </authorList>
    </citation>
    <scope>NUCLEOTIDE SEQUENCE [LARGE SCALE GENOMIC DNA]</scope>
    <source>
        <strain evidence="2">cv. IRGC 101232</strain>
    </source>
</reference>
<proteinExistence type="predicted"/>
<evidence type="ECO:0000313" key="2">
    <source>
        <dbReference type="EnsemblPlants" id="OB04G13510.1"/>
    </source>
</evidence>
<dbReference type="Gramene" id="OB04G13510.1">
    <property type="protein sequence ID" value="OB04G13510.1"/>
    <property type="gene ID" value="OB04G13510"/>
</dbReference>
<evidence type="ECO:0000313" key="3">
    <source>
        <dbReference type="Proteomes" id="UP000006038"/>
    </source>
</evidence>
<dbReference type="Proteomes" id="UP000006038">
    <property type="component" value="Chromosome 4"/>
</dbReference>
<protein>
    <submittedName>
        <fullName evidence="2">Uncharacterized protein</fullName>
    </submittedName>
</protein>
<dbReference type="HOGENOM" id="CLU_040723_0_0_1"/>
<dbReference type="AlphaFoldDB" id="J3LW26"/>
<keyword evidence="3" id="KW-1185">Reference proteome</keyword>
<feature type="compositionally biased region" description="Basic and acidic residues" evidence="1">
    <location>
        <begin position="177"/>
        <end position="193"/>
    </location>
</feature>
<feature type="region of interest" description="Disordered" evidence="1">
    <location>
        <begin position="42"/>
        <end position="97"/>
    </location>
</feature>
<dbReference type="eggNOG" id="ENOG502S39P">
    <property type="taxonomic scope" value="Eukaryota"/>
</dbReference>
<evidence type="ECO:0000256" key="1">
    <source>
        <dbReference type="SAM" id="MobiDB-lite"/>
    </source>
</evidence>
<dbReference type="EnsemblPlants" id="OB04G13510.1">
    <property type="protein sequence ID" value="OB04G13510.1"/>
    <property type="gene ID" value="OB04G13510"/>
</dbReference>
<accession>J3LW26</accession>
<organism evidence="2">
    <name type="scientific">Oryza brachyantha</name>
    <name type="common">malo sina</name>
    <dbReference type="NCBI Taxonomy" id="4533"/>
    <lineage>
        <taxon>Eukaryota</taxon>
        <taxon>Viridiplantae</taxon>
        <taxon>Streptophyta</taxon>
        <taxon>Embryophyta</taxon>
        <taxon>Tracheophyta</taxon>
        <taxon>Spermatophyta</taxon>
        <taxon>Magnoliopsida</taxon>
        <taxon>Liliopsida</taxon>
        <taxon>Poales</taxon>
        <taxon>Poaceae</taxon>
        <taxon>BOP clade</taxon>
        <taxon>Oryzoideae</taxon>
        <taxon>Oryzeae</taxon>
        <taxon>Oryzinae</taxon>
        <taxon>Oryza</taxon>
    </lineage>
</organism>
<feature type="compositionally biased region" description="Basic and acidic residues" evidence="1">
    <location>
        <begin position="85"/>
        <end position="97"/>
    </location>
</feature>
<dbReference type="PANTHER" id="PTHR34194">
    <property type="entry name" value="F14J8.16 PROTEIN"/>
    <property type="match status" value="1"/>
</dbReference>
<dbReference type="PANTHER" id="PTHR34194:SF31">
    <property type="entry name" value="OS04G0221000 PROTEIN"/>
    <property type="match status" value="1"/>
</dbReference>
<dbReference type="OMA" id="IRCKELR"/>
<sequence>MRKPKQRTPSSAADTVAGGPIDAEWQYFLDNVREERGSYSVLAPADGANPSYYLQYEKPRDGSRPPTKAGASTSSPGQGGCKRRRMEEDESSCREPALHCADPNIEEDYREFLDNIRVVGKDDFVLELGDEVIRYGGDAVDHQGSSEASVMGKEAAVTSSDEPLVRAPETNRTGRRAPRDKVAGMADNGREGRDVEEDGKAEDQRKKEKKGKKVVAVTCKGEGGAMAAEEVEKKPKKAVAFHSKGEDSTMAAENLKDKKNSGKKEVVVPADMGKVGSHGLMLVTVCQSLVIKVEEEEGHEQLQILPAVEKRWATSSLPNSGHCHESEPHIASGPHGVIWPTHINDRAESDFKQRLIHVLNKPFSQGEYDKLFGMATIRNPLTKERRTRCGVKYYYSQHERGKSYFDSYPDLGKKVKEANYPNRLALLRGFFFWLENVGQEDQFRPWRVDHKRYKIMPL</sequence>
<name>J3LW26_ORYBR</name>
<reference evidence="2" key="2">
    <citation type="submission" date="2013-04" db="UniProtKB">
        <authorList>
            <consortium name="EnsemblPlants"/>
        </authorList>
    </citation>
    <scope>IDENTIFICATION</scope>
</reference>